<dbReference type="CDD" id="cd02440">
    <property type="entry name" value="AdoMet_MTases"/>
    <property type="match status" value="1"/>
</dbReference>
<dbReference type="Pfam" id="PF13489">
    <property type="entry name" value="Methyltransf_23"/>
    <property type="match status" value="1"/>
</dbReference>
<keyword evidence="1" id="KW-0489">Methyltransferase</keyword>
<keyword evidence="1" id="KW-0808">Transferase</keyword>
<evidence type="ECO:0000313" key="2">
    <source>
        <dbReference type="Proteomes" id="UP000278252"/>
    </source>
</evidence>
<dbReference type="PANTHER" id="PTHR43861">
    <property type="entry name" value="TRANS-ACONITATE 2-METHYLTRANSFERASE-RELATED"/>
    <property type="match status" value="1"/>
</dbReference>
<dbReference type="Proteomes" id="UP000278252">
    <property type="component" value="Unassembled WGS sequence"/>
</dbReference>
<dbReference type="SUPFAM" id="SSF53335">
    <property type="entry name" value="S-adenosyl-L-methionine-dependent methyltransferases"/>
    <property type="match status" value="1"/>
</dbReference>
<evidence type="ECO:0000313" key="1">
    <source>
        <dbReference type="EMBL" id="RNI13583.1"/>
    </source>
</evidence>
<comment type="caution">
    <text evidence="1">The sequence shown here is derived from an EMBL/GenBank/DDBJ whole genome shotgun (WGS) entry which is preliminary data.</text>
</comment>
<dbReference type="PANTHER" id="PTHR43861:SF6">
    <property type="entry name" value="METHYLTRANSFERASE TYPE 11"/>
    <property type="match status" value="1"/>
</dbReference>
<proteinExistence type="predicted"/>
<dbReference type="InterPro" id="IPR029063">
    <property type="entry name" value="SAM-dependent_MTases_sf"/>
</dbReference>
<dbReference type="Gene3D" id="3.40.50.150">
    <property type="entry name" value="Vaccinia Virus protein VP39"/>
    <property type="match status" value="1"/>
</dbReference>
<dbReference type="EMBL" id="RJJH01000001">
    <property type="protein sequence ID" value="RNI13583.1"/>
    <property type="molecule type" value="Genomic_DNA"/>
</dbReference>
<organism evidence="1 2">
    <name type="scientific">Methanohalophilus portucalensis FDF-1</name>
    <dbReference type="NCBI Taxonomy" id="523843"/>
    <lineage>
        <taxon>Archaea</taxon>
        <taxon>Methanobacteriati</taxon>
        <taxon>Methanobacteriota</taxon>
        <taxon>Stenosarchaea group</taxon>
        <taxon>Methanomicrobia</taxon>
        <taxon>Methanosarcinales</taxon>
        <taxon>Methanosarcinaceae</taxon>
        <taxon>Methanohalophilus</taxon>
    </lineage>
</organism>
<accession>A0A3M9LM56</accession>
<dbReference type="GO" id="GO:0032259">
    <property type="term" value="P:methylation"/>
    <property type="evidence" value="ECO:0007669"/>
    <property type="project" value="UniProtKB-KW"/>
</dbReference>
<name>A0A3M9LM56_9EURY</name>
<dbReference type="GO" id="GO:0008168">
    <property type="term" value="F:methyltransferase activity"/>
    <property type="evidence" value="ECO:0007669"/>
    <property type="project" value="UniProtKB-KW"/>
</dbReference>
<sequence length="247" mass="29421">MLLGTKTKFEIQDNQYTFPYHHIPHLDKRGYPLRHRFLNFEYICNIYHIKEIVENLNPDSVLDVGCGDGRFLCELSDRIKRTGCDISYRGIQLAKGVEPKIEFYNKDVKDINRTYDVVTCIETLEHIPDDEVNGFISKLATKTKKSGHIVISVPSKVKTLQSKHYRHYDIDTFINELENSKAPLKIKNWEYILKTSRLQKLYKLTNNRLFFIEFHPFRRFIWKHIWNKNRRAEEHNGLHLIVLMEKI</sequence>
<reference evidence="1 2" key="1">
    <citation type="submission" date="2018-10" db="EMBL/GenBank/DDBJ databases">
        <title>Cultivation of a novel Methanohalophilus strain from Kebrit Deep of the Red Sea and a genomic comparison of members of the genus Methanohalophilus.</title>
        <authorList>
            <person name="Guan Y."/>
            <person name="Ngugi D.K."/>
            <person name="Stingl U."/>
        </authorList>
    </citation>
    <scope>NUCLEOTIDE SEQUENCE [LARGE SCALE GENOMIC DNA]</scope>
    <source>
        <strain evidence="1 2">DSM 7471</strain>
    </source>
</reference>
<gene>
    <name evidence="1" type="ORF">EFE41_03130</name>
</gene>
<protein>
    <submittedName>
        <fullName evidence="1">Class I SAM-dependent methyltransferase</fullName>
    </submittedName>
</protein>
<dbReference type="AlphaFoldDB" id="A0A3M9LM56"/>